<comment type="caution">
    <text evidence="5">The sequence shown here is derived from an EMBL/GenBank/DDBJ whole genome shotgun (WGS) entry which is preliminary data.</text>
</comment>
<dbReference type="Proteomes" id="UP000075613">
    <property type="component" value="Unassembled WGS sequence"/>
</dbReference>
<accession>A0A149PDT1</accession>
<dbReference type="PROSITE" id="PS00041">
    <property type="entry name" value="HTH_ARAC_FAMILY_1"/>
    <property type="match status" value="1"/>
</dbReference>
<keyword evidence="1" id="KW-0805">Transcription regulation</keyword>
<keyword evidence="3" id="KW-0804">Transcription</keyword>
<dbReference type="EMBL" id="LRBG01000038">
    <property type="protein sequence ID" value="KXU83211.1"/>
    <property type="molecule type" value="Genomic_DNA"/>
</dbReference>
<evidence type="ECO:0000256" key="1">
    <source>
        <dbReference type="ARBA" id="ARBA00023015"/>
    </source>
</evidence>
<keyword evidence="2" id="KW-0238">DNA-binding</keyword>
<dbReference type="InterPro" id="IPR050204">
    <property type="entry name" value="AraC_XylS_family_regulators"/>
</dbReference>
<keyword evidence="6" id="KW-1185">Reference proteome</keyword>
<dbReference type="OrthoDB" id="8590374at2"/>
<reference evidence="5 6" key="1">
    <citation type="journal article" date="2015" name="Int. J. Syst. Evol. Microbiol.">
        <title>Burkholderia monticola sp. nov., isolated from mountain soil.</title>
        <authorList>
            <person name="Baek I."/>
            <person name="Seo B."/>
            <person name="Lee I."/>
            <person name="Yi H."/>
            <person name="Chun J."/>
        </authorList>
    </citation>
    <scope>NUCLEOTIDE SEQUENCE [LARGE SCALE GENOMIC DNA]</scope>
    <source>
        <strain evidence="5 6">JC2948</strain>
    </source>
</reference>
<dbReference type="SMART" id="SM00342">
    <property type="entry name" value="HTH_ARAC"/>
    <property type="match status" value="1"/>
</dbReference>
<dbReference type="AlphaFoldDB" id="A0A149PDT1"/>
<dbReference type="Gene3D" id="1.10.10.60">
    <property type="entry name" value="Homeodomain-like"/>
    <property type="match status" value="1"/>
</dbReference>
<proteinExistence type="predicted"/>
<name>A0A149PDT1_9BURK</name>
<evidence type="ECO:0000256" key="3">
    <source>
        <dbReference type="ARBA" id="ARBA00023163"/>
    </source>
</evidence>
<dbReference type="InterPro" id="IPR009057">
    <property type="entry name" value="Homeodomain-like_sf"/>
</dbReference>
<dbReference type="PRINTS" id="PR00032">
    <property type="entry name" value="HTHARAC"/>
</dbReference>
<dbReference type="PANTHER" id="PTHR46796">
    <property type="entry name" value="HTH-TYPE TRANSCRIPTIONAL ACTIVATOR RHAS-RELATED"/>
    <property type="match status" value="1"/>
</dbReference>
<evidence type="ECO:0000259" key="4">
    <source>
        <dbReference type="PROSITE" id="PS01124"/>
    </source>
</evidence>
<feature type="domain" description="HTH araC/xylS-type" evidence="4">
    <location>
        <begin position="233"/>
        <end position="331"/>
    </location>
</feature>
<dbReference type="InterPro" id="IPR018060">
    <property type="entry name" value="HTH_AraC"/>
</dbReference>
<dbReference type="GO" id="GO:0003700">
    <property type="term" value="F:DNA-binding transcription factor activity"/>
    <property type="evidence" value="ECO:0007669"/>
    <property type="project" value="InterPro"/>
</dbReference>
<dbReference type="Pfam" id="PF14525">
    <property type="entry name" value="AraC_binding_2"/>
    <property type="match status" value="1"/>
</dbReference>
<evidence type="ECO:0000313" key="5">
    <source>
        <dbReference type="EMBL" id="KXU83211.1"/>
    </source>
</evidence>
<dbReference type="PROSITE" id="PS01124">
    <property type="entry name" value="HTH_ARAC_FAMILY_2"/>
    <property type="match status" value="1"/>
</dbReference>
<dbReference type="InterPro" id="IPR018062">
    <property type="entry name" value="HTH_AraC-typ_CS"/>
</dbReference>
<dbReference type="Pfam" id="PF12833">
    <property type="entry name" value="HTH_18"/>
    <property type="match status" value="1"/>
</dbReference>
<organism evidence="5 6">
    <name type="scientific">Paraburkholderia monticola</name>
    <dbReference type="NCBI Taxonomy" id="1399968"/>
    <lineage>
        <taxon>Bacteria</taxon>
        <taxon>Pseudomonadati</taxon>
        <taxon>Pseudomonadota</taxon>
        <taxon>Betaproteobacteria</taxon>
        <taxon>Burkholderiales</taxon>
        <taxon>Burkholderiaceae</taxon>
        <taxon>Paraburkholderia</taxon>
    </lineage>
</organism>
<dbReference type="RefSeq" id="WP_062135220.1">
    <property type="nucleotide sequence ID" value="NZ_LRBG01000038.1"/>
</dbReference>
<dbReference type="PANTHER" id="PTHR46796:SF6">
    <property type="entry name" value="ARAC SUBFAMILY"/>
    <property type="match status" value="1"/>
</dbReference>
<dbReference type="InterPro" id="IPR020449">
    <property type="entry name" value="Tscrpt_reg_AraC-type_HTH"/>
</dbReference>
<gene>
    <name evidence="5" type="ORF">CI15_29335</name>
</gene>
<dbReference type="InterPro" id="IPR035418">
    <property type="entry name" value="AraC-bd_2"/>
</dbReference>
<dbReference type="GO" id="GO:0043565">
    <property type="term" value="F:sequence-specific DNA binding"/>
    <property type="evidence" value="ECO:0007669"/>
    <property type="project" value="InterPro"/>
</dbReference>
<evidence type="ECO:0000313" key="6">
    <source>
        <dbReference type="Proteomes" id="UP000075613"/>
    </source>
</evidence>
<protein>
    <submittedName>
        <fullName evidence="5">AraC family transcriptional regulator</fullName>
    </submittedName>
</protein>
<sequence>MGHGIAFADDLAAPESVIHRHHFDVQAFAPHQQLLAWRDRVGHVVDVLPSRSNLKQAFSGSIDRYQVGDLMFTDCQSDSLRLERSLTRISRDRNRDFVFHVFLEGGVDDVVTCAQARRSKPTSGKLMVLDLNRPFRMHRHACRVFSLFVPVELLKHTLADPEALHGRIIEDDSPLTRLLIADLATLAGSIETMTHDDAASAIRDGASLLTAAFGKQAGLHGNARAAARAAMLRQARRYVQAHVHETDLLPEKVCAALSLPRRSLYRLFEHEGGLNAYIRHAKLRCAADELKRYTAIPVAQIAYGLGFKSPSDFTRAFRRSFGMSPQEFRMQSNLPAEDLNALA</sequence>
<dbReference type="SUPFAM" id="SSF46689">
    <property type="entry name" value="Homeodomain-like"/>
    <property type="match status" value="1"/>
</dbReference>
<evidence type="ECO:0000256" key="2">
    <source>
        <dbReference type="ARBA" id="ARBA00023125"/>
    </source>
</evidence>
<dbReference type="STRING" id="1399968.CI15_29335"/>